<evidence type="ECO:0000313" key="2">
    <source>
        <dbReference type="Proteomes" id="UP000202966"/>
    </source>
</evidence>
<protein>
    <submittedName>
        <fullName evidence="1">Uncharacterized protein</fullName>
    </submittedName>
</protein>
<proteinExistence type="predicted"/>
<dbReference type="GeneID" id="26641384"/>
<sequence length="64" mass="7485">MMQYLVRIRDKNQHDFLKEYGFIVHVAKLTGMVVLETGRNVEAQLKDHPQVISVRLSDTFQIAR</sequence>
<dbReference type="KEGG" id="vg:26641384"/>
<gene>
    <name evidence="1" type="ORF">OSIRIS_45</name>
</gene>
<name>A0A0K2CP49_9CAUD</name>
<dbReference type="Proteomes" id="UP000202966">
    <property type="component" value="Segment"/>
</dbReference>
<accession>A0A0K2CP49</accession>
<dbReference type="EMBL" id="KT151956">
    <property type="protein sequence ID" value="ALA07314.1"/>
    <property type="molecule type" value="Genomic_DNA"/>
</dbReference>
<evidence type="ECO:0000313" key="1">
    <source>
        <dbReference type="EMBL" id="ALA07314.1"/>
    </source>
</evidence>
<dbReference type="RefSeq" id="YP_009215059.1">
    <property type="nucleotide sequence ID" value="NC_028969.1"/>
</dbReference>
<reference evidence="1 2" key="1">
    <citation type="journal article" date="2015" name="Genome Announc.">
        <title>Genome Sequences of Five Additional Brevibacillus laterosporus Bacteriophages.</title>
        <authorList>
            <person name="Merrill B.D."/>
            <person name="Berg J.A."/>
            <person name="Graves K.A."/>
            <person name="Ward A.T."/>
            <person name="Hilton J.A."/>
            <person name="Wake B.N."/>
            <person name="Grose J.H."/>
            <person name="Breakwell D.P."/>
            <person name="Burnett S.H."/>
        </authorList>
    </citation>
    <scope>NUCLEOTIDE SEQUENCE [LARGE SCALE GENOMIC DNA]</scope>
</reference>
<dbReference type="OrthoDB" id="35516at10239"/>
<organism evidence="1 2">
    <name type="scientific">Brevibacillus phage Osiris</name>
    <dbReference type="NCBI Taxonomy" id="1691955"/>
    <lineage>
        <taxon>Viruses</taxon>
        <taxon>Duplodnaviria</taxon>
        <taxon>Heunggongvirae</taxon>
        <taxon>Uroviricota</taxon>
        <taxon>Caudoviricetes</taxon>
        <taxon>Jimmervirus</taxon>
        <taxon>Jimmervirus osiris</taxon>
    </lineage>
</organism>
<keyword evidence="2" id="KW-1185">Reference proteome</keyword>